<dbReference type="GeneID" id="114575823"/>
<dbReference type="Proteomes" id="UP000887567">
    <property type="component" value="Unplaced"/>
</dbReference>
<dbReference type="Pfam" id="PF03372">
    <property type="entry name" value="Exo_endo_phos"/>
    <property type="match status" value="1"/>
</dbReference>
<dbReference type="RefSeq" id="XP_028517192.1">
    <property type="nucleotide sequence ID" value="XM_028661391.1"/>
</dbReference>
<dbReference type="PANTHER" id="PTHR33395:SF22">
    <property type="entry name" value="REVERSE TRANSCRIPTASE DOMAIN-CONTAINING PROTEIN"/>
    <property type="match status" value="1"/>
</dbReference>
<evidence type="ECO:0000259" key="1">
    <source>
        <dbReference type="Pfam" id="PF03372"/>
    </source>
</evidence>
<evidence type="ECO:0000313" key="3">
    <source>
        <dbReference type="Proteomes" id="UP000887567"/>
    </source>
</evidence>
<dbReference type="SUPFAM" id="SSF56219">
    <property type="entry name" value="DNase I-like"/>
    <property type="match status" value="1"/>
</dbReference>
<protein>
    <recommendedName>
        <fullName evidence="1">Endonuclease/exonuclease/phosphatase domain-containing protein</fullName>
    </recommendedName>
</protein>
<dbReference type="Gene3D" id="3.60.10.10">
    <property type="entry name" value="Endonuclease/exonuclease/phosphatase"/>
    <property type="match status" value="1"/>
</dbReference>
<reference evidence="2" key="1">
    <citation type="submission" date="2022-11" db="UniProtKB">
        <authorList>
            <consortium name="EnsemblMetazoa"/>
        </authorList>
    </citation>
    <scope>IDENTIFICATION</scope>
</reference>
<dbReference type="GO" id="GO:0003824">
    <property type="term" value="F:catalytic activity"/>
    <property type="evidence" value="ECO:0007669"/>
    <property type="project" value="InterPro"/>
</dbReference>
<dbReference type="EnsemblMetazoa" id="XM_028661391.1">
    <property type="protein sequence ID" value="XP_028517192.1"/>
    <property type="gene ID" value="LOC114575823"/>
</dbReference>
<dbReference type="GO" id="GO:0031012">
    <property type="term" value="C:extracellular matrix"/>
    <property type="evidence" value="ECO:0007669"/>
    <property type="project" value="TreeGrafter"/>
</dbReference>
<name>A0A913YRQ8_EXADI</name>
<organism evidence="2 3">
    <name type="scientific">Exaiptasia diaphana</name>
    <name type="common">Tropical sea anemone</name>
    <name type="synonym">Aiptasia pulchella</name>
    <dbReference type="NCBI Taxonomy" id="2652724"/>
    <lineage>
        <taxon>Eukaryota</taxon>
        <taxon>Metazoa</taxon>
        <taxon>Cnidaria</taxon>
        <taxon>Anthozoa</taxon>
        <taxon>Hexacorallia</taxon>
        <taxon>Actiniaria</taxon>
        <taxon>Aiptasiidae</taxon>
        <taxon>Exaiptasia</taxon>
    </lineage>
</organism>
<feature type="domain" description="Endonuclease/exonuclease/phosphatase" evidence="1">
    <location>
        <begin position="5"/>
        <end position="192"/>
    </location>
</feature>
<dbReference type="PANTHER" id="PTHR33395">
    <property type="entry name" value="TRANSCRIPTASE, PUTATIVE-RELATED-RELATED"/>
    <property type="match status" value="1"/>
</dbReference>
<dbReference type="InterPro" id="IPR036691">
    <property type="entry name" value="Endo/exonu/phosph_ase_sf"/>
</dbReference>
<sequence length="325" mass="36832">MALKSDFDILCISETWFKPAPRDTNASVEIEGYRVYRLDRPKKEGGGVCAYIKSHLKARILKDLTGITESGLHQLYIQVQSKNIRSIVLGVIYRPPEIGVTCLTEELMPTYIKALALNKDIIMCGDLNCDLLSTNPKGEALRSFITSVNASQLIDKPTRVTQTSRSLIDVIIVSNPNIVKTSGVLDKTISDHNLILVTLNLKVPKLPPSAIMTRSFKKYDPHKFAEDVARVPWDCVELADSLNDRVDAFNDLFITCLDSYAPVKTVKLKHRPCPFITEDIRERMASRDRLQRQAQRTGNEHDWLAFKTLRKDVKQALRKAEQDFF</sequence>
<dbReference type="InterPro" id="IPR005135">
    <property type="entry name" value="Endo/exonuclease/phosphatase"/>
</dbReference>
<keyword evidence="3" id="KW-1185">Reference proteome</keyword>
<dbReference type="AlphaFoldDB" id="A0A913YRQ8"/>
<dbReference type="OrthoDB" id="5987682at2759"/>
<accession>A0A913YRQ8</accession>
<dbReference type="OMA" id="ELAYINW"/>
<proteinExistence type="predicted"/>
<dbReference type="KEGG" id="epa:114575823"/>
<evidence type="ECO:0000313" key="2">
    <source>
        <dbReference type="EnsemblMetazoa" id="XP_028517192.1"/>
    </source>
</evidence>